<dbReference type="InterPro" id="IPR055170">
    <property type="entry name" value="GFO_IDH_MocA-like_dom"/>
</dbReference>
<dbReference type="SUPFAM" id="SSF55347">
    <property type="entry name" value="Glyceraldehyde-3-phosphate dehydrogenase-like, C-terminal domain"/>
    <property type="match status" value="1"/>
</dbReference>
<sequence length="374" mass="39848">MTTGHMSGPVRIAIVGSGGIAGVQADHVARMGGTAEIVAAVDIDADRVGAFADTWNIPKRYTGLQALLEEAECDIVHLCSPPSLHREQAIAVLERGWSVLSEKPSALSLREFDQIAEVEARSPGSFATISQHRFGARAVALREIVERNDFGPLHLALCNTLWFRPDSYFGVVPWRGTWDSEGGGPTLGHGIHQMDLLLFLAGPWESVRATAGRKARPTQTEDFSTAVVTLAGGATAVAVNSLLSARETSYLRFDFASATVELEHLYGYGDDSWRFTAAPGADEGVTRLWESIPPGAGSGHSAQFASVVAALRDGTAVPVVSAQARQTLELIAAIYASAFTGAEVARGEITEDSPFYASMSGDRVPWLAPQGESR</sequence>
<dbReference type="Gene3D" id="3.40.50.720">
    <property type="entry name" value="NAD(P)-binding Rossmann-like Domain"/>
    <property type="match status" value="1"/>
</dbReference>
<dbReference type="PANTHER" id="PTHR43249">
    <property type="entry name" value="UDP-N-ACETYL-2-AMINO-2-DEOXY-D-GLUCURONATE OXIDASE"/>
    <property type="match status" value="1"/>
</dbReference>
<dbReference type="Pfam" id="PF22725">
    <property type="entry name" value="GFO_IDH_MocA_C3"/>
    <property type="match status" value="1"/>
</dbReference>
<reference evidence="4" key="1">
    <citation type="journal article" date="2019" name="Int. J. Syst. Evol. Microbiol.">
        <title>The Global Catalogue of Microorganisms (GCM) 10K type strain sequencing project: providing services to taxonomists for standard genome sequencing and annotation.</title>
        <authorList>
            <consortium name="The Broad Institute Genomics Platform"/>
            <consortium name="The Broad Institute Genome Sequencing Center for Infectious Disease"/>
            <person name="Wu L."/>
            <person name="Ma J."/>
        </authorList>
    </citation>
    <scope>NUCLEOTIDE SEQUENCE [LARGE SCALE GENOMIC DNA]</scope>
    <source>
        <strain evidence="4">CGMCC 4.7132</strain>
    </source>
</reference>
<dbReference type="InterPro" id="IPR036291">
    <property type="entry name" value="NAD(P)-bd_dom_sf"/>
</dbReference>
<dbReference type="InterPro" id="IPR000683">
    <property type="entry name" value="Gfo/Idh/MocA-like_OxRdtase_N"/>
</dbReference>
<keyword evidence="4" id="KW-1185">Reference proteome</keyword>
<comment type="caution">
    <text evidence="3">The sequence shown here is derived from an EMBL/GenBank/DDBJ whole genome shotgun (WGS) entry which is preliminary data.</text>
</comment>
<dbReference type="PANTHER" id="PTHR43249:SF1">
    <property type="entry name" value="D-GLUCOSIDE 3-DEHYDROGENASE"/>
    <property type="match status" value="1"/>
</dbReference>
<evidence type="ECO:0000313" key="3">
    <source>
        <dbReference type="EMBL" id="MFC4536737.1"/>
    </source>
</evidence>
<dbReference type="Proteomes" id="UP001596004">
    <property type="component" value="Unassembled WGS sequence"/>
</dbReference>
<feature type="domain" description="Gfo/Idh/MocA-like oxidoreductase N-terminal" evidence="1">
    <location>
        <begin position="10"/>
        <end position="121"/>
    </location>
</feature>
<gene>
    <name evidence="3" type="ORF">ACFO60_38715</name>
</gene>
<protein>
    <submittedName>
        <fullName evidence="3">Gfo/Idh/MocA family protein</fullName>
    </submittedName>
</protein>
<accession>A0ABV9CVF9</accession>
<evidence type="ECO:0000259" key="2">
    <source>
        <dbReference type="Pfam" id="PF22725"/>
    </source>
</evidence>
<dbReference type="Pfam" id="PF01408">
    <property type="entry name" value="GFO_IDH_MocA"/>
    <property type="match status" value="1"/>
</dbReference>
<dbReference type="InterPro" id="IPR052515">
    <property type="entry name" value="Gfo/Idh/MocA_Oxidoreductase"/>
</dbReference>
<dbReference type="RefSeq" id="WP_380851752.1">
    <property type="nucleotide sequence ID" value="NZ_JBHSFP010000056.1"/>
</dbReference>
<dbReference type="EMBL" id="JBHSFP010000056">
    <property type="protein sequence ID" value="MFC4536737.1"/>
    <property type="molecule type" value="Genomic_DNA"/>
</dbReference>
<feature type="domain" description="GFO/IDH/MocA-like oxidoreductase" evidence="2">
    <location>
        <begin position="140"/>
        <end position="247"/>
    </location>
</feature>
<dbReference type="SUPFAM" id="SSF51735">
    <property type="entry name" value="NAD(P)-binding Rossmann-fold domains"/>
    <property type="match status" value="1"/>
</dbReference>
<proteinExistence type="predicted"/>
<dbReference type="Gene3D" id="3.30.360.10">
    <property type="entry name" value="Dihydrodipicolinate Reductase, domain 2"/>
    <property type="match status" value="1"/>
</dbReference>
<evidence type="ECO:0000313" key="4">
    <source>
        <dbReference type="Proteomes" id="UP001596004"/>
    </source>
</evidence>
<organism evidence="3 4">
    <name type="scientific">Sphaerisporangium dianthi</name>
    <dbReference type="NCBI Taxonomy" id="1436120"/>
    <lineage>
        <taxon>Bacteria</taxon>
        <taxon>Bacillati</taxon>
        <taxon>Actinomycetota</taxon>
        <taxon>Actinomycetes</taxon>
        <taxon>Streptosporangiales</taxon>
        <taxon>Streptosporangiaceae</taxon>
        <taxon>Sphaerisporangium</taxon>
    </lineage>
</organism>
<name>A0ABV9CVF9_9ACTN</name>
<evidence type="ECO:0000259" key="1">
    <source>
        <dbReference type="Pfam" id="PF01408"/>
    </source>
</evidence>